<dbReference type="GO" id="GO:0015934">
    <property type="term" value="C:large ribosomal subunit"/>
    <property type="evidence" value="ECO:0007669"/>
    <property type="project" value="InterPro"/>
</dbReference>
<evidence type="ECO:0000256" key="2">
    <source>
        <dbReference type="ARBA" id="ARBA00022980"/>
    </source>
</evidence>
<evidence type="ECO:0000256" key="1">
    <source>
        <dbReference type="ARBA" id="ARBA00008889"/>
    </source>
</evidence>
<accession>T1BNL8</accession>
<dbReference type="PANTHER" id="PTHR11560">
    <property type="entry name" value="39S RIBOSOMAL PROTEIN L10, MITOCHONDRIAL"/>
    <property type="match status" value="1"/>
</dbReference>
<reference evidence="4" key="2">
    <citation type="journal article" date="2014" name="ISME J.">
        <title>Microbial stratification in low pH oxic and suboxic macroscopic growths along an acid mine drainage.</title>
        <authorList>
            <person name="Mendez-Garcia C."/>
            <person name="Mesa V."/>
            <person name="Sprenger R.R."/>
            <person name="Richter M."/>
            <person name="Diez M.S."/>
            <person name="Solano J."/>
            <person name="Bargiela R."/>
            <person name="Golyshina O.V."/>
            <person name="Manteca A."/>
            <person name="Ramos J.L."/>
            <person name="Gallego J.R."/>
            <person name="Llorente I."/>
            <person name="Martins Dos Santos V.A."/>
            <person name="Jensen O.N."/>
            <person name="Pelaez A.I."/>
            <person name="Sanchez J."/>
            <person name="Ferrer M."/>
        </authorList>
    </citation>
    <scope>NUCLEOTIDE SEQUENCE</scope>
</reference>
<proteinExistence type="inferred from homology"/>
<dbReference type="EMBL" id="AUZY01001600">
    <property type="protein sequence ID" value="EQD74441.1"/>
    <property type="molecule type" value="Genomic_DNA"/>
</dbReference>
<dbReference type="GO" id="GO:0006412">
    <property type="term" value="P:translation"/>
    <property type="evidence" value="ECO:0007669"/>
    <property type="project" value="InterPro"/>
</dbReference>
<dbReference type="Pfam" id="PF00466">
    <property type="entry name" value="Ribosomal_L10"/>
    <property type="match status" value="1"/>
</dbReference>
<dbReference type="Gene3D" id="6.10.250.290">
    <property type="match status" value="1"/>
</dbReference>
<dbReference type="HAMAP" id="MF_00362">
    <property type="entry name" value="Ribosomal_uL10"/>
    <property type="match status" value="1"/>
</dbReference>
<comment type="similarity">
    <text evidence="1">Belongs to the universal ribosomal protein uL10 family.</text>
</comment>
<dbReference type="GO" id="GO:0003735">
    <property type="term" value="F:structural constituent of ribosome"/>
    <property type="evidence" value="ECO:0007669"/>
    <property type="project" value="InterPro"/>
</dbReference>
<organism evidence="4">
    <name type="scientific">mine drainage metagenome</name>
    <dbReference type="NCBI Taxonomy" id="410659"/>
    <lineage>
        <taxon>unclassified sequences</taxon>
        <taxon>metagenomes</taxon>
        <taxon>ecological metagenomes</taxon>
    </lineage>
</organism>
<dbReference type="CDD" id="cd05797">
    <property type="entry name" value="Ribosomal_L10"/>
    <property type="match status" value="1"/>
</dbReference>
<sequence>MPLKLKEKKDLVDDLHAIAVRAQAAIALEYRGMDAGQMTGLRQAARSQGVYLRVVRNTLARRALQETDFACLDEILSGPILLALALRDPAEAARLLRGFLGEDRPLKVRGLAIGRKLLPASDFVRLADLPSASEAVARLLGVLQAPMGKLVGTLAAPTVKLVRTLAAVRDQKAAV</sequence>
<gene>
    <name evidence="4" type="ORF">B1B_02669</name>
</gene>
<dbReference type="InterPro" id="IPR043141">
    <property type="entry name" value="Ribosomal_uL10-like_sf"/>
</dbReference>
<dbReference type="Gene3D" id="3.30.70.1730">
    <property type="match status" value="1"/>
</dbReference>
<name>T1BNL8_9ZZZZ</name>
<dbReference type="InterPro" id="IPR002363">
    <property type="entry name" value="Ribosomal_uL10_CS_bac"/>
</dbReference>
<comment type="caution">
    <text evidence="4">The sequence shown here is derived from an EMBL/GenBank/DDBJ whole genome shotgun (WGS) entry which is preliminary data.</text>
</comment>
<dbReference type="NCBIfam" id="NF000955">
    <property type="entry name" value="PRK00099.1-1"/>
    <property type="match status" value="1"/>
</dbReference>
<dbReference type="PROSITE" id="PS01109">
    <property type="entry name" value="RIBOSOMAL_L10"/>
    <property type="match status" value="1"/>
</dbReference>
<protein>
    <submittedName>
        <fullName evidence="4">50S ribosomal protein L10</fullName>
    </submittedName>
</protein>
<dbReference type="SUPFAM" id="SSF160369">
    <property type="entry name" value="Ribosomal protein L10-like"/>
    <property type="match status" value="1"/>
</dbReference>
<dbReference type="AlphaFoldDB" id="T1BNL8"/>
<reference evidence="4" key="1">
    <citation type="submission" date="2013-08" db="EMBL/GenBank/DDBJ databases">
        <authorList>
            <person name="Mendez C."/>
            <person name="Richter M."/>
            <person name="Ferrer M."/>
            <person name="Sanchez J."/>
        </authorList>
    </citation>
    <scope>NUCLEOTIDE SEQUENCE</scope>
</reference>
<dbReference type="InterPro" id="IPR022973">
    <property type="entry name" value="Ribosomal_uL10_bac"/>
</dbReference>
<keyword evidence="3" id="KW-0687">Ribonucleoprotein</keyword>
<keyword evidence="2 4" id="KW-0689">Ribosomal protein</keyword>
<evidence type="ECO:0000313" key="4">
    <source>
        <dbReference type="EMBL" id="EQD74441.1"/>
    </source>
</evidence>
<dbReference type="InterPro" id="IPR001790">
    <property type="entry name" value="Ribosomal_uL10"/>
</dbReference>
<dbReference type="InterPro" id="IPR047865">
    <property type="entry name" value="Ribosomal_uL10_bac_type"/>
</dbReference>
<evidence type="ECO:0000256" key="3">
    <source>
        <dbReference type="ARBA" id="ARBA00023274"/>
    </source>
</evidence>